<name>A0A857MH30_9ACTN</name>
<dbReference type="PROSITE" id="PS50977">
    <property type="entry name" value="HTH_TETR_2"/>
    <property type="match status" value="1"/>
</dbReference>
<sequence length="284" mass="31397">MNAALTAGRYSHWPASHPVMPSGSIRSGTGWIQSPVVVIVTGCATAVMIPLLGMCACNSGNDANLNFRSHISRVRKGRGVDKTSRSQLRKAPKQRRSRDMVANIVAATVELLRTMDPESITTNHIAEAAGVSKGSIYQYFRVKDDVIVAAMRDTTDRLTPRLRTELSQIALLPPAEMIDSAIDLLIGFGSEHTAMIQYLAKHPDYSHEMERGSDLPMLMQTMVTMHVRQYRRHYRGGLDVENIAWMFINSAIATTMLYFESGRPMEVAQFREGLSQMASGLLAA</sequence>
<dbReference type="Pfam" id="PF00440">
    <property type="entry name" value="TetR_N"/>
    <property type="match status" value="1"/>
</dbReference>
<dbReference type="InterPro" id="IPR001647">
    <property type="entry name" value="HTH_TetR"/>
</dbReference>
<keyword evidence="2" id="KW-0238">DNA-binding</keyword>
<evidence type="ECO:0000256" key="4">
    <source>
        <dbReference type="SAM" id="MobiDB-lite"/>
    </source>
</evidence>
<evidence type="ECO:0000256" key="1">
    <source>
        <dbReference type="ARBA" id="ARBA00023015"/>
    </source>
</evidence>
<proteinExistence type="predicted"/>
<feature type="region of interest" description="Disordered" evidence="4">
    <location>
        <begin position="76"/>
        <end position="97"/>
    </location>
</feature>
<dbReference type="PANTHER" id="PTHR30055">
    <property type="entry name" value="HTH-TYPE TRANSCRIPTIONAL REGULATOR RUTR"/>
    <property type="match status" value="1"/>
</dbReference>
<keyword evidence="1" id="KW-0805">Transcription regulation</keyword>
<evidence type="ECO:0000256" key="2">
    <source>
        <dbReference type="ARBA" id="ARBA00023125"/>
    </source>
</evidence>
<dbReference type="AlphaFoldDB" id="A0A857MH30"/>
<dbReference type="PANTHER" id="PTHR30055:SF234">
    <property type="entry name" value="HTH-TYPE TRANSCRIPTIONAL REGULATOR BETI"/>
    <property type="match status" value="1"/>
</dbReference>
<dbReference type="GO" id="GO:0000976">
    <property type="term" value="F:transcription cis-regulatory region binding"/>
    <property type="evidence" value="ECO:0007669"/>
    <property type="project" value="TreeGrafter"/>
</dbReference>
<protein>
    <submittedName>
        <fullName evidence="5">TetR family transcriptional regulator</fullName>
    </submittedName>
</protein>
<dbReference type="EMBL" id="CP045810">
    <property type="protein sequence ID" value="QHN41458.1"/>
    <property type="molecule type" value="Genomic_DNA"/>
</dbReference>
<evidence type="ECO:0000256" key="3">
    <source>
        <dbReference type="ARBA" id="ARBA00023163"/>
    </source>
</evidence>
<reference evidence="5" key="1">
    <citation type="journal article" date="2021" name="Nat. Microbiol.">
        <title>Cocultivation of an ultrasmall environmental parasitic bacterium with lytic ability against bacteria associated with wastewater foams.</title>
        <authorList>
            <person name="Batinovic S."/>
            <person name="Rose J.J.A."/>
            <person name="Ratcliffe J."/>
            <person name="Seviour R.J."/>
            <person name="Petrovski S."/>
        </authorList>
    </citation>
    <scope>NUCLEOTIDE SEQUENCE</scope>
    <source>
        <strain evidence="5">CON44</strain>
    </source>
</reference>
<organism evidence="5">
    <name type="scientific">Gordonia amarae</name>
    <dbReference type="NCBI Taxonomy" id="36821"/>
    <lineage>
        <taxon>Bacteria</taxon>
        <taxon>Bacillati</taxon>
        <taxon>Actinomycetota</taxon>
        <taxon>Actinomycetes</taxon>
        <taxon>Mycobacteriales</taxon>
        <taxon>Gordoniaceae</taxon>
        <taxon>Gordonia</taxon>
    </lineage>
</organism>
<gene>
    <name evidence="5" type="ORF">GII30_21910</name>
</gene>
<dbReference type="InterPro" id="IPR050109">
    <property type="entry name" value="HTH-type_TetR-like_transc_reg"/>
</dbReference>
<evidence type="ECO:0000313" key="5">
    <source>
        <dbReference type="EMBL" id="QHN41458.1"/>
    </source>
</evidence>
<dbReference type="SUPFAM" id="SSF46689">
    <property type="entry name" value="Homeodomain-like"/>
    <property type="match status" value="1"/>
</dbReference>
<dbReference type="Gene3D" id="1.10.357.10">
    <property type="entry name" value="Tetracycline Repressor, domain 2"/>
    <property type="match status" value="1"/>
</dbReference>
<dbReference type="InterPro" id="IPR009057">
    <property type="entry name" value="Homeodomain-like_sf"/>
</dbReference>
<accession>A0A857MH30</accession>
<feature type="compositionally biased region" description="Basic residues" evidence="4">
    <location>
        <begin position="87"/>
        <end position="96"/>
    </location>
</feature>
<keyword evidence="3" id="KW-0804">Transcription</keyword>
<dbReference type="GO" id="GO:0003700">
    <property type="term" value="F:DNA-binding transcription factor activity"/>
    <property type="evidence" value="ECO:0007669"/>
    <property type="project" value="TreeGrafter"/>
</dbReference>